<evidence type="ECO:0000256" key="4">
    <source>
        <dbReference type="ARBA" id="ARBA00023014"/>
    </source>
</evidence>
<evidence type="ECO:0008006" key="9">
    <source>
        <dbReference type="Google" id="ProtNLM"/>
    </source>
</evidence>
<dbReference type="Pfam" id="PF04060">
    <property type="entry name" value="FeS"/>
    <property type="match status" value="1"/>
</dbReference>
<dbReference type="Gene3D" id="1.10.15.40">
    <property type="entry name" value="Electron transport complex subunit B, putative Fe-S cluster"/>
    <property type="match status" value="1"/>
</dbReference>
<dbReference type="PROSITE" id="PS00198">
    <property type="entry name" value="4FE4S_FER_1"/>
    <property type="match status" value="1"/>
</dbReference>
<dbReference type="STRING" id="1424294.Gferi_06300"/>
<dbReference type="Pfam" id="PF13237">
    <property type="entry name" value="Fer4_10"/>
    <property type="match status" value="1"/>
</dbReference>
<dbReference type="InterPro" id="IPR017896">
    <property type="entry name" value="4Fe4S_Fe-S-bd"/>
</dbReference>
<gene>
    <name evidence="7" type="ORF">Gferi_06300</name>
</gene>
<keyword evidence="3" id="KW-0408">Iron</keyword>
<dbReference type="Pfam" id="PF02906">
    <property type="entry name" value="Fe_hyd_lg_C"/>
    <property type="match status" value="1"/>
</dbReference>
<feature type="domain" description="4Fe-4S ferredoxin-type" evidence="5">
    <location>
        <begin position="33"/>
        <end position="61"/>
    </location>
</feature>
<evidence type="ECO:0000256" key="1">
    <source>
        <dbReference type="ARBA" id="ARBA00022485"/>
    </source>
</evidence>
<dbReference type="InterPro" id="IPR017900">
    <property type="entry name" value="4Fe4S_Fe_S_CS"/>
</dbReference>
<dbReference type="Gene3D" id="3.30.70.20">
    <property type="match status" value="1"/>
</dbReference>
<dbReference type="Gene3D" id="3.40.950.10">
    <property type="entry name" value="Fe-only Hydrogenase (Larger Subunit), Chain L, domain 3"/>
    <property type="match status" value="1"/>
</dbReference>
<dbReference type="InterPro" id="IPR050340">
    <property type="entry name" value="Cytosolic_Fe-S_CAF"/>
</dbReference>
<evidence type="ECO:0000313" key="7">
    <source>
        <dbReference type="EMBL" id="AOT69208.1"/>
    </source>
</evidence>
<evidence type="ECO:0000256" key="2">
    <source>
        <dbReference type="ARBA" id="ARBA00022723"/>
    </source>
</evidence>
<dbReference type="Gene3D" id="3.30.450.20">
    <property type="entry name" value="PAS domain"/>
    <property type="match status" value="1"/>
</dbReference>
<dbReference type="GO" id="GO:0051539">
    <property type="term" value="F:4 iron, 4 sulfur cluster binding"/>
    <property type="evidence" value="ECO:0007669"/>
    <property type="project" value="UniProtKB-KW"/>
</dbReference>
<dbReference type="SUPFAM" id="SSF54862">
    <property type="entry name" value="4Fe-4S ferredoxins"/>
    <property type="match status" value="1"/>
</dbReference>
<name>A0A1D8GE76_9FIRM</name>
<dbReference type="GO" id="GO:0046872">
    <property type="term" value="F:metal ion binding"/>
    <property type="evidence" value="ECO:0007669"/>
    <property type="project" value="UniProtKB-KW"/>
</dbReference>
<keyword evidence="4" id="KW-0411">Iron-sulfur</keyword>
<keyword evidence="1" id="KW-0004">4Fe-4S</keyword>
<dbReference type="RefSeq" id="WP_069974774.1">
    <property type="nucleotide sequence ID" value="NZ_CP017269.1"/>
</dbReference>
<dbReference type="OrthoDB" id="9798098at2"/>
<reference evidence="7 8" key="1">
    <citation type="submission" date="2016-09" db="EMBL/GenBank/DDBJ databases">
        <title>Genomic analysis reveals versatility of anaerobic energy metabolism of Geosporobacter ferrireducens IRF9 of phylum Firmicutes.</title>
        <authorList>
            <person name="Kim S.-J."/>
        </authorList>
    </citation>
    <scope>NUCLEOTIDE SEQUENCE [LARGE SCALE GENOMIC DNA]</scope>
    <source>
        <strain evidence="7 8">IRF9</strain>
    </source>
</reference>
<sequence>MNTVLTLSKNACNNCYKCIRICPVKAISFNDRRTKIEQSRCIACGKCFILCPQNPQSNRNNLIRTKAYLANGKTLVASVDPAYVAYFGEDYKRLAGVLKQLGFQYVEETTLGIDKVYEEYRKSIFSKEQKYFITTTCSTMNLWVQKYYSELNPYMLQVVPPMIAHGKMLKEKYGYQCKVVYFSPCIGAKAEFIEFVKEGAVDAVFTFYDLEKWINKEEIDLASAEERSFEDEGTRQAKLFPTEGIFALRELAGLDGRDFIRVEGAGQCKEVLECMKQGSLEPAIVELCFCNNGCITGSSFSRSKGNLFKRKKQVCRYSETAAERVIKEAEGFPFDFSRSFSDRKPEHKIPERDVLESILKEMGKMKRSDELNCGTCGYQTCRQKAEAIYNEMAQTYMCLPFMRNKSETISNLIFEHSPNFIFLVGRDLKIKSINPAAIHHLQVEKSEGDDLHLVSIIDFSNFVEVFETKKNIYGKKIRLEDKNLTVILNLLYIEKQDVILAILNDITKEEEKEKELLRMKKNTVEAAEHVIAKQMRVAQEIASLLGETTAETKVILTRLMELTLNQSGD</sequence>
<evidence type="ECO:0000259" key="5">
    <source>
        <dbReference type="PROSITE" id="PS51379"/>
    </source>
</evidence>
<evidence type="ECO:0000256" key="3">
    <source>
        <dbReference type="ARBA" id="ARBA00023004"/>
    </source>
</evidence>
<accession>A0A1D8GE76</accession>
<dbReference type="PROSITE" id="PS51379">
    <property type="entry name" value="4FE4S_FER_2"/>
    <property type="match status" value="2"/>
</dbReference>
<dbReference type="AlphaFoldDB" id="A0A1D8GE76"/>
<feature type="domain" description="4Fe-4S ferredoxin-type" evidence="5">
    <location>
        <begin position="3"/>
        <end position="32"/>
    </location>
</feature>
<dbReference type="Proteomes" id="UP000095743">
    <property type="component" value="Chromosome"/>
</dbReference>
<keyword evidence="8" id="KW-1185">Reference proteome</keyword>
<dbReference type="EMBL" id="CP017269">
    <property type="protein sequence ID" value="AOT69208.1"/>
    <property type="molecule type" value="Genomic_DNA"/>
</dbReference>
<proteinExistence type="predicted"/>
<dbReference type="InterPro" id="IPR004108">
    <property type="entry name" value="Fe_hydrogenase_lsu_C"/>
</dbReference>
<dbReference type="KEGG" id="gfe:Gferi_06300"/>
<dbReference type="InterPro" id="IPR007202">
    <property type="entry name" value="4Fe-4S_dom"/>
</dbReference>
<dbReference type="InterPro" id="IPR009016">
    <property type="entry name" value="Fe_hydrogenase"/>
</dbReference>
<evidence type="ECO:0000313" key="8">
    <source>
        <dbReference type="Proteomes" id="UP000095743"/>
    </source>
</evidence>
<dbReference type="PANTHER" id="PTHR11615">
    <property type="entry name" value="NITRATE, FORMATE, IRON DEHYDROGENASE"/>
    <property type="match status" value="1"/>
</dbReference>
<protein>
    <recommendedName>
        <fullName evidence="9">Hydrogenase</fullName>
    </recommendedName>
</protein>
<dbReference type="SUPFAM" id="SSF53920">
    <property type="entry name" value="Fe-only hydrogenase"/>
    <property type="match status" value="1"/>
</dbReference>
<keyword evidence="2" id="KW-0479">Metal-binding</keyword>
<organism evidence="7 8">
    <name type="scientific">Geosporobacter ferrireducens</name>
    <dbReference type="NCBI Taxonomy" id="1424294"/>
    <lineage>
        <taxon>Bacteria</taxon>
        <taxon>Bacillati</taxon>
        <taxon>Bacillota</taxon>
        <taxon>Clostridia</taxon>
        <taxon>Peptostreptococcales</taxon>
        <taxon>Thermotaleaceae</taxon>
        <taxon>Geosporobacter</taxon>
    </lineage>
</organism>
<evidence type="ECO:0000259" key="6">
    <source>
        <dbReference type="PROSITE" id="PS51656"/>
    </source>
</evidence>
<feature type="domain" description="4Fe-4S" evidence="6">
    <location>
        <begin position="353"/>
        <end position="415"/>
    </location>
</feature>
<dbReference type="PROSITE" id="PS51656">
    <property type="entry name" value="4FE4S"/>
    <property type="match status" value="1"/>
</dbReference>